<dbReference type="GO" id="GO:0005524">
    <property type="term" value="F:ATP binding"/>
    <property type="evidence" value="ECO:0007669"/>
    <property type="project" value="UniProtKB-UniRule"/>
</dbReference>
<protein>
    <recommendedName>
        <fullName evidence="10">ATP synthase epsilon chain</fullName>
    </recommendedName>
    <alternativeName>
        <fullName evidence="10">ATP synthase F1 sector epsilon subunit</fullName>
    </alternativeName>
    <alternativeName>
        <fullName evidence="10">F-ATPase epsilon subunit</fullName>
    </alternativeName>
</protein>
<accession>A0A1E5XL14</accession>
<name>A0A1E5XL14_9HYPH</name>
<keyword evidence="6 10" id="KW-0406">Ion transport</keyword>
<gene>
    <name evidence="10" type="primary">atpC</name>
    <name evidence="13" type="ORF">VW23_026200</name>
</gene>
<dbReference type="HAMAP" id="MF_00530">
    <property type="entry name" value="ATP_synth_epsil_bac"/>
    <property type="match status" value="1"/>
</dbReference>
<dbReference type="Pfam" id="PF02823">
    <property type="entry name" value="ATP-synt_DE_N"/>
    <property type="match status" value="1"/>
</dbReference>
<keyword evidence="8 10" id="KW-0139">CF(1)</keyword>
<evidence type="ECO:0000256" key="8">
    <source>
        <dbReference type="ARBA" id="ARBA00023196"/>
    </source>
</evidence>
<dbReference type="OrthoDB" id="9799969at2"/>
<evidence type="ECO:0000259" key="12">
    <source>
        <dbReference type="Pfam" id="PF02823"/>
    </source>
</evidence>
<evidence type="ECO:0000313" key="13">
    <source>
        <dbReference type="EMBL" id="OEO29265.1"/>
    </source>
</evidence>
<evidence type="ECO:0000256" key="6">
    <source>
        <dbReference type="ARBA" id="ARBA00023065"/>
    </source>
</evidence>
<dbReference type="Proteomes" id="UP000095463">
    <property type="component" value="Unassembled WGS sequence"/>
</dbReference>
<dbReference type="InterPro" id="IPR036771">
    <property type="entry name" value="ATPsynth_dsu/esu_N"/>
</dbReference>
<comment type="function">
    <text evidence="1 10">Produces ATP from ADP in the presence of a proton gradient across the membrane.</text>
</comment>
<dbReference type="Gene3D" id="2.60.15.10">
    <property type="entry name" value="F0F1 ATP synthase delta/epsilon subunit, N-terminal"/>
    <property type="match status" value="1"/>
</dbReference>
<dbReference type="InterPro" id="IPR020546">
    <property type="entry name" value="ATP_synth_F1_dsu/esu_N"/>
</dbReference>
<evidence type="ECO:0000256" key="11">
    <source>
        <dbReference type="RuleBase" id="RU003656"/>
    </source>
</evidence>
<comment type="similarity">
    <text evidence="3 10 11">Belongs to the ATPase epsilon chain family.</text>
</comment>
<evidence type="ECO:0000313" key="14">
    <source>
        <dbReference type="Proteomes" id="UP000095463"/>
    </source>
</evidence>
<proteinExistence type="inferred from homology"/>
<dbReference type="EMBL" id="LAJE02000292">
    <property type="protein sequence ID" value="OEO29265.1"/>
    <property type="molecule type" value="Genomic_DNA"/>
</dbReference>
<comment type="caution">
    <text evidence="13">The sequence shown here is derived from an EMBL/GenBank/DDBJ whole genome shotgun (WGS) entry which is preliminary data.</text>
</comment>
<dbReference type="PANTHER" id="PTHR13822">
    <property type="entry name" value="ATP SYNTHASE DELTA/EPSILON CHAIN"/>
    <property type="match status" value="1"/>
</dbReference>
<dbReference type="NCBIfam" id="NF001851">
    <property type="entry name" value="PRK00571.2-4"/>
    <property type="match status" value="1"/>
</dbReference>
<dbReference type="GO" id="GO:0005886">
    <property type="term" value="C:plasma membrane"/>
    <property type="evidence" value="ECO:0007669"/>
    <property type="project" value="UniProtKB-SubCell"/>
</dbReference>
<keyword evidence="4 10" id="KW-0813">Transport</keyword>
<keyword evidence="14" id="KW-1185">Reference proteome</keyword>
<evidence type="ECO:0000256" key="5">
    <source>
        <dbReference type="ARBA" id="ARBA00022781"/>
    </source>
</evidence>
<dbReference type="GO" id="GO:0012505">
    <property type="term" value="C:endomembrane system"/>
    <property type="evidence" value="ECO:0007669"/>
    <property type="project" value="UniProtKB-SubCell"/>
</dbReference>
<evidence type="ECO:0000256" key="1">
    <source>
        <dbReference type="ARBA" id="ARBA00003543"/>
    </source>
</evidence>
<sequence>MAEGTKLEIVSPERLLLSETVKSVTVPGADGYFTVLGDHAPLMTTLKPGFVTVVRNDGISHVYYVRGGFADVSPEGLTILAEEAQDIAEFDRAKIEGLIAAGLTAQQAASTADEEMRLQAEIDSWRNLLLDASVGTSTAH</sequence>
<comment type="subcellular location">
    <subcellularLocation>
        <location evidence="10">Cell membrane</location>
        <topology evidence="10">Peripheral membrane protein</topology>
    </subcellularLocation>
    <subcellularLocation>
        <location evidence="2">Endomembrane system</location>
        <topology evidence="2">Peripheral membrane protein</topology>
    </subcellularLocation>
</comment>
<keyword evidence="5 10" id="KW-0375">Hydrogen ion transport</keyword>
<evidence type="ECO:0000256" key="9">
    <source>
        <dbReference type="ARBA" id="ARBA00023310"/>
    </source>
</evidence>
<keyword evidence="10" id="KW-1003">Cell membrane</keyword>
<evidence type="ECO:0000256" key="3">
    <source>
        <dbReference type="ARBA" id="ARBA00005712"/>
    </source>
</evidence>
<comment type="subunit">
    <text evidence="10 11">F-type ATPases have 2 components, CF(1) - the catalytic core - and CF(0) - the membrane proton channel. CF(1) has five subunits: alpha(3), beta(3), gamma(1), delta(1), epsilon(1). CF(0) has three main subunits: a, b and c.</text>
</comment>
<dbReference type="GO" id="GO:0045259">
    <property type="term" value="C:proton-transporting ATP synthase complex"/>
    <property type="evidence" value="ECO:0007669"/>
    <property type="project" value="UniProtKB-KW"/>
</dbReference>
<evidence type="ECO:0000256" key="10">
    <source>
        <dbReference type="HAMAP-Rule" id="MF_00530"/>
    </source>
</evidence>
<dbReference type="PANTHER" id="PTHR13822:SF10">
    <property type="entry name" value="ATP SYNTHASE EPSILON CHAIN, CHLOROPLASTIC"/>
    <property type="match status" value="1"/>
</dbReference>
<evidence type="ECO:0000256" key="4">
    <source>
        <dbReference type="ARBA" id="ARBA00022448"/>
    </source>
</evidence>
<keyword evidence="9 10" id="KW-0066">ATP synthesis</keyword>
<dbReference type="AlphaFoldDB" id="A0A1E5XL14"/>
<evidence type="ECO:0000256" key="2">
    <source>
        <dbReference type="ARBA" id="ARBA00004184"/>
    </source>
</evidence>
<reference evidence="13 14" key="1">
    <citation type="journal article" date="2015" name="Genome Announc.">
        <title>Genome Assemblies of Three Soil-Associated Devosia species: D. insulae, D. limi, and D. soli.</title>
        <authorList>
            <person name="Hassan Y.I."/>
            <person name="Lepp D."/>
            <person name="Zhou T."/>
        </authorList>
    </citation>
    <scope>NUCLEOTIDE SEQUENCE [LARGE SCALE GENOMIC DNA]</scope>
    <source>
        <strain evidence="13 14">DS-56</strain>
    </source>
</reference>
<organism evidence="13 14">
    <name type="scientific">Devosia insulae DS-56</name>
    <dbReference type="NCBI Taxonomy" id="1116389"/>
    <lineage>
        <taxon>Bacteria</taxon>
        <taxon>Pseudomonadati</taxon>
        <taxon>Pseudomonadota</taxon>
        <taxon>Alphaproteobacteria</taxon>
        <taxon>Hyphomicrobiales</taxon>
        <taxon>Devosiaceae</taxon>
        <taxon>Devosia</taxon>
    </lineage>
</organism>
<dbReference type="NCBIfam" id="TIGR01216">
    <property type="entry name" value="ATP_synt_epsi"/>
    <property type="match status" value="1"/>
</dbReference>
<dbReference type="InterPro" id="IPR001469">
    <property type="entry name" value="ATP_synth_F1_dsu/esu"/>
</dbReference>
<dbReference type="GO" id="GO:0046933">
    <property type="term" value="F:proton-transporting ATP synthase activity, rotational mechanism"/>
    <property type="evidence" value="ECO:0007669"/>
    <property type="project" value="UniProtKB-UniRule"/>
</dbReference>
<feature type="domain" description="ATP synthase F1 complex delta/epsilon subunit N-terminal" evidence="12">
    <location>
        <begin position="6"/>
        <end position="84"/>
    </location>
</feature>
<evidence type="ECO:0000256" key="7">
    <source>
        <dbReference type="ARBA" id="ARBA00023136"/>
    </source>
</evidence>
<dbReference type="CDD" id="cd12152">
    <property type="entry name" value="F1-ATPase_delta"/>
    <property type="match status" value="1"/>
</dbReference>
<keyword evidence="7 10" id="KW-0472">Membrane</keyword>
<dbReference type="RefSeq" id="WP_069911417.1">
    <property type="nucleotide sequence ID" value="NZ_LAJE02000292.1"/>
</dbReference>
<dbReference type="SUPFAM" id="SSF51344">
    <property type="entry name" value="Epsilon subunit of F1F0-ATP synthase N-terminal domain"/>
    <property type="match status" value="1"/>
</dbReference>